<dbReference type="AlphaFoldDB" id="A0A699HBI6"/>
<feature type="coiled-coil region" evidence="1">
    <location>
        <begin position="396"/>
        <end position="423"/>
    </location>
</feature>
<sequence>MISVNDLKKTDLRNNKPLSSNTTVDYFDDLDCFNDFENEFPAIVFNDGLTSKSNLEIKPLISTECIDETDLINKTSFSEYDEEIISRFNDLLNDIRPDDLKSERDDDDNNNGIMQSSEEQEMAEDGFGAYWIGSNRLIPDKGVLGIIGRKSRARLSGGHFIGRLAMHFGLVSEEGLRGFQVVTQKLPLIDLHELGRLYICTRYDDTWAWAAQGLQRQQVAVAGTHEADEARPVAKKVDVDIRAPAQAPLPPPPAPQPHTMSQRIERVEEEIIQTFYHGLDDPTQGILEARGIFLYNTPNEAFKILEDKYKNDAEFITIRGELKEMRDNCRNDKEYHASYYYMSDDTMMCDLMEANYVQGYHDQNSRNSYSYSFTNHDYLQYYSPPSKYFKIPKTSMEEMMEEMASLIEANERMKDQVVKLERQSIKD</sequence>
<accession>A0A699HBI6</accession>
<proteinExistence type="predicted"/>
<feature type="region of interest" description="Disordered" evidence="2">
    <location>
        <begin position="99"/>
        <end position="121"/>
    </location>
</feature>
<comment type="caution">
    <text evidence="3">The sequence shown here is derived from an EMBL/GenBank/DDBJ whole genome shotgun (WGS) entry which is preliminary data.</text>
</comment>
<protein>
    <submittedName>
        <fullName evidence="3">Uncharacterized protein</fullName>
    </submittedName>
</protein>
<reference evidence="3" key="1">
    <citation type="journal article" date="2019" name="Sci. Rep.">
        <title>Draft genome of Tanacetum cinerariifolium, the natural source of mosquito coil.</title>
        <authorList>
            <person name="Yamashiro T."/>
            <person name="Shiraishi A."/>
            <person name="Satake H."/>
            <person name="Nakayama K."/>
        </authorList>
    </citation>
    <scope>NUCLEOTIDE SEQUENCE</scope>
</reference>
<keyword evidence="1" id="KW-0175">Coiled coil</keyword>
<dbReference type="EMBL" id="BKCJ010104600">
    <property type="protein sequence ID" value="GEX37412.1"/>
    <property type="molecule type" value="Genomic_DNA"/>
</dbReference>
<evidence type="ECO:0000313" key="3">
    <source>
        <dbReference type="EMBL" id="GEX37412.1"/>
    </source>
</evidence>
<evidence type="ECO:0000256" key="2">
    <source>
        <dbReference type="SAM" id="MobiDB-lite"/>
    </source>
</evidence>
<organism evidence="3">
    <name type="scientific">Tanacetum cinerariifolium</name>
    <name type="common">Dalmatian daisy</name>
    <name type="synonym">Chrysanthemum cinerariifolium</name>
    <dbReference type="NCBI Taxonomy" id="118510"/>
    <lineage>
        <taxon>Eukaryota</taxon>
        <taxon>Viridiplantae</taxon>
        <taxon>Streptophyta</taxon>
        <taxon>Embryophyta</taxon>
        <taxon>Tracheophyta</taxon>
        <taxon>Spermatophyta</taxon>
        <taxon>Magnoliopsida</taxon>
        <taxon>eudicotyledons</taxon>
        <taxon>Gunneridae</taxon>
        <taxon>Pentapetalae</taxon>
        <taxon>asterids</taxon>
        <taxon>campanulids</taxon>
        <taxon>Asterales</taxon>
        <taxon>Asteraceae</taxon>
        <taxon>Asteroideae</taxon>
        <taxon>Anthemideae</taxon>
        <taxon>Anthemidinae</taxon>
        <taxon>Tanacetum</taxon>
    </lineage>
</organism>
<gene>
    <name evidence="3" type="ORF">Tci_309387</name>
</gene>
<evidence type="ECO:0000256" key="1">
    <source>
        <dbReference type="SAM" id="Coils"/>
    </source>
</evidence>
<name>A0A699HBI6_TANCI</name>